<keyword evidence="5 6" id="KW-0472">Membrane</keyword>
<dbReference type="OrthoDB" id="204872at2157"/>
<name>A0A4C2EIU7_9EURY</name>
<dbReference type="PIRSF" id="PIRSF035875">
    <property type="entry name" value="RNase_BN"/>
    <property type="match status" value="1"/>
</dbReference>
<protein>
    <submittedName>
        <fullName evidence="7">Uncharacterized protein</fullName>
    </submittedName>
</protein>
<dbReference type="InterPro" id="IPR017039">
    <property type="entry name" value="Virul_fac_BrkB"/>
</dbReference>
<dbReference type="PANTHER" id="PTHR30213:SF0">
    <property type="entry name" value="UPF0761 MEMBRANE PROTEIN YIHY"/>
    <property type="match status" value="1"/>
</dbReference>
<evidence type="ECO:0000256" key="1">
    <source>
        <dbReference type="ARBA" id="ARBA00004651"/>
    </source>
</evidence>
<evidence type="ECO:0000256" key="4">
    <source>
        <dbReference type="ARBA" id="ARBA00022989"/>
    </source>
</evidence>
<dbReference type="EMBL" id="BIXZ01000003">
    <property type="protein sequence ID" value="GCF14305.1"/>
    <property type="molecule type" value="Genomic_DNA"/>
</dbReference>
<evidence type="ECO:0000313" key="7">
    <source>
        <dbReference type="EMBL" id="GCF14305.1"/>
    </source>
</evidence>
<gene>
    <name evidence="7" type="ORF">Harman_22400</name>
</gene>
<organism evidence="7 8">
    <name type="scientific">Haloarcula mannanilytica</name>
    <dbReference type="NCBI Taxonomy" id="2509225"/>
    <lineage>
        <taxon>Archaea</taxon>
        <taxon>Methanobacteriati</taxon>
        <taxon>Methanobacteriota</taxon>
        <taxon>Stenosarchaea group</taxon>
        <taxon>Halobacteria</taxon>
        <taxon>Halobacteriales</taxon>
        <taxon>Haloarculaceae</taxon>
        <taxon>Haloarcula</taxon>
    </lineage>
</organism>
<dbReference type="Pfam" id="PF03631">
    <property type="entry name" value="Virul_fac_BrkB"/>
    <property type="match status" value="1"/>
</dbReference>
<evidence type="ECO:0000256" key="2">
    <source>
        <dbReference type="ARBA" id="ARBA00022475"/>
    </source>
</evidence>
<evidence type="ECO:0000256" key="6">
    <source>
        <dbReference type="SAM" id="Phobius"/>
    </source>
</evidence>
<feature type="transmembrane region" description="Helical" evidence="6">
    <location>
        <begin position="126"/>
        <end position="146"/>
    </location>
</feature>
<feature type="transmembrane region" description="Helical" evidence="6">
    <location>
        <begin position="26"/>
        <end position="49"/>
    </location>
</feature>
<dbReference type="RefSeq" id="WP_137683899.1">
    <property type="nucleotide sequence ID" value="NZ_BIXZ01000003.1"/>
</dbReference>
<keyword evidence="8" id="KW-1185">Reference proteome</keyword>
<keyword evidence="3 6" id="KW-0812">Transmembrane</keyword>
<comment type="subcellular location">
    <subcellularLocation>
        <location evidence="1">Cell membrane</location>
        <topology evidence="1">Multi-pass membrane protein</topology>
    </subcellularLocation>
</comment>
<feature type="transmembrane region" description="Helical" evidence="6">
    <location>
        <begin position="158"/>
        <end position="177"/>
    </location>
</feature>
<keyword evidence="2" id="KW-1003">Cell membrane</keyword>
<keyword evidence="4 6" id="KW-1133">Transmembrane helix</keyword>
<dbReference type="PANTHER" id="PTHR30213">
    <property type="entry name" value="INNER MEMBRANE PROTEIN YHJD"/>
    <property type="match status" value="1"/>
</dbReference>
<proteinExistence type="predicted"/>
<comment type="caution">
    <text evidence="7">The sequence shown here is derived from an EMBL/GenBank/DDBJ whole genome shotgun (WGS) entry which is preliminary data.</text>
</comment>
<evidence type="ECO:0000256" key="5">
    <source>
        <dbReference type="ARBA" id="ARBA00023136"/>
    </source>
</evidence>
<reference evidence="7 8" key="1">
    <citation type="submission" date="2019-02" db="EMBL/GenBank/DDBJ databases">
        <title>Haloarcula mannanilyticum sp. nov., a mannan degrading haloarchaeon isolated from commercial salt.</title>
        <authorList>
            <person name="Enomoto S."/>
            <person name="Shimane Y."/>
            <person name="Kamekura M."/>
            <person name="Ito T."/>
            <person name="Moriya O."/>
            <person name="Ihara K."/>
            <person name="Takahashi-Ando N."/>
            <person name="Fukushima Y."/>
            <person name="Yoshida Y."/>
            <person name="Usama R."/>
            <person name="Takai K."/>
            <person name="Minegishi H."/>
        </authorList>
    </citation>
    <scope>NUCLEOTIDE SEQUENCE [LARGE SCALE GENOMIC DNA]</scope>
    <source>
        <strain evidence="7 8">MD130-1</strain>
    </source>
</reference>
<accession>A0A4C2EIU7</accession>
<dbReference type="Proteomes" id="UP000304382">
    <property type="component" value="Unassembled WGS sequence"/>
</dbReference>
<evidence type="ECO:0000256" key="3">
    <source>
        <dbReference type="ARBA" id="ARBA00022692"/>
    </source>
</evidence>
<dbReference type="GO" id="GO:0005886">
    <property type="term" value="C:plasma membrane"/>
    <property type="evidence" value="ECO:0007669"/>
    <property type="project" value="UniProtKB-SubCell"/>
</dbReference>
<feature type="transmembrane region" description="Helical" evidence="6">
    <location>
        <begin position="222"/>
        <end position="246"/>
    </location>
</feature>
<feature type="transmembrane region" description="Helical" evidence="6">
    <location>
        <begin position="189"/>
        <end position="210"/>
    </location>
</feature>
<sequence>MSGVATGREIVQTVREENVPFMAASIAYYAIASIVPLLALSLAVLSAFGGTATLLDLLRTVLGENGQAILTELIENTRGHGATGTLSLLFVVWSGSKVFRGLTIAFTEVYGEVTDISLPAQFARSVAVMGVLFGAVILLSATSVALTYVQLQIPYPTLVGNLTAFVALVVAFGPIYYVLPPVDISLSHVVPGTLVAAAGWITIQVGFFYYSGAAGRYAAYGYLGALLLFVTALYLAATVLLLGVVVNATLDW</sequence>
<dbReference type="AlphaFoldDB" id="A0A4C2EIU7"/>
<evidence type="ECO:0000313" key="8">
    <source>
        <dbReference type="Proteomes" id="UP000304382"/>
    </source>
</evidence>